<dbReference type="PANTHER" id="PTHR43374">
    <property type="entry name" value="FLAVIN PRENYLTRANSFERASE"/>
    <property type="match status" value="1"/>
</dbReference>
<dbReference type="InterPro" id="IPR036551">
    <property type="entry name" value="Flavin_trans-like"/>
</dbReference>
<comment type="catalytic activity">
    <reaction evidence="5 7">
        <text>dimethylallyl phosphate + FMNH2 = prenylated FMNH2 + phosphate</text>
        <dbReference type="Rhea" id="RHEA:37743"/>
        <dbReference type="ChEBI" id="CHEBI:43474"/>
        <dbReference type="ChEBI" id="CHEBI:57618"/>
        <dbReference type="ChEBI" id="CHEBI:87467"/>
        <dbReference type="ChEBI" id="CHEBI:88052"/>
        <dbReference type="EC" id="2.5.1.129"/>
    </reaction>
</comment>
<comment type="function">
    <text evidence="7">Flavin prenyltransferase that catalyzes the synthesis of the prenylated FMN cofactor (prenyl-FMN) for 4-hydroxy-3-polyprenylbenzoic acid decarboxylase UbiD. The prenyltransferase is metal-independent and links a dimethylallyl moiety from dimethylallyl monophosphate (DMAP) to the flavin N5 and C6 atoms of FMN.</text>
</comment>
<keyword evidence="4 7" id="KW-0808">Transferase</keyword>
<evidence type="ECO:0000256" key="3">
    <source>
        <dbReference type="ARBA" id="ARBA00022643"/>
    </source>
</evidence>
<evidence type="ECO:0000313" key="9">
    <source>
        <dbReference type="EMBL" id="AEF94775.1"/>
    </source>
</evidence>
<comment type="caution">
    <text evidence="7">Lacks conserved residue(s) required for the propagation of feature annotation.</text>
</comment>
<dbReference type="HOGENOM" id="CLU_074522_0_1_9"/>
<evidence type="ECO:0000256" key="1">
    <source>
        <dbReference type="ARBA" id="ARBA00022602"/>
    </source>
</evidence>
<dbReference type="NCBIfam" id="TIGR00421">
    <property type="entry name" value="ubiX_pad"/>
    <property type="match status" value="1"/>
</dbReference>
<dbReference type="RefSeq" id="WP_013810451.1">
    <property type="nucleotide sequence ID" value="NC_015565.1"/>
</dbReference>
<dbReference type="GO" id="GO:0106141">
    <property type="term" value="F:flavin prenyltransferase activity"/>
    <property type="evidence" value="ECO:0007669"/>
    <property type="project" value="UniProtKB-EC"/>
</dbReference>
<dbReference type="GO" id="GO:0016831">
    <property type="term" value="F:carboxy-lyase activity"/>
    <property type="evidence" value="ECO:0007669"/>
    <property type="project" value="TreeGrafter"/>
</dbReference>
<dbReference type="Pfam" id="PF02441">
    <property type="entry name" value="Flavoprotein"/>
    <property type="match status" value="1"/>
</dbReference>
<reference evidence="9" key="1">
    <citation type="submission" date="2011-05" db="EMBL/GenBank/DDBJ databases">
        <title>Complete sequence of Desulfotomaculum carboxydivorans CO-1-SRB.</title>
        <authorList>
            <consortium name="US DOE Joint Genome Institute"/>
            <person name="Lucas S."/>
            <person name="Han J."/>
            <person name="Lapidus A."/>
            <person name="Cheng J.-F."/>
            <person name="Goodwin L."/>
            <person name="Pitluck S."/>
            <person name="Peters L."/>
            <person name="Mikhailova N."/>
            <person name="Lu M."/>
            <person name="Han C."/>
            <person name="Tapia R."/>
            <person name="Land M."/>
            <person name="Hauser L."/>
            <person name="Kyrpides N."/>
            <person name="Ivanova N."/>
            <person name="Pagani I."/>
            <person name="Stams A."/>
            <person name="Plugge C."/>
            <person name="Muyzer G."/>
            <person name="Kuever J."/>
            <person name="Parshina S."/>
            <person name="Ivanova A."/>
            <person name="Nazina T."/>
            <person name="Woyke T."/>
        </authorList>
    </citation>
    <scope>NUCLEOTIDE SEQUENCE [LARGE SCALE GENOMIC DNA]</scope>
    <source>
        <strain evidence="9">CO-1-SRB</strain>
    </source>
</reference>
<feature type="binding site" evidence="7">
    <location>
        <begin position="14"/>
        <end position="16"/>
    </location>
    <ligand>
        <name>FMN</name>
        <dbReference type="ChEBI" id="CHEBI:58210"/>
    </ligand>
</feature>
<dbReference type="EMBL" id="CP002736">
    <property type="protein sequence ID" value="AEF94775.1"/>
    <property type="molecule type" value="Genomic_DNA"/>
</dbReference>
<feature type="domain" description="Flavoprotein" evidence="8">
    <location>
        <begin position="6"/>
        <end position="176"/>
    </location>
</feature>
<keyword evidence="9" id="KW-0456">Lyase</keyword>
<keyword evidence="10" id="KW-1185">Reference proteome</keyword>
<feature type="binding site" evidence="7">
    <location>
        <position position="172"/>
    </location>
    <ligand>
        <name>dimethylallyl phosphate</name>
        <dbReference type="ChEBI" id="CHEBI:88052"/>
    </ligand>
</feature>
<sequence>MAADRKRIVVGISGATGVIYGIRLLEQLKKAGVETHLILTNWASRNIELETNYLPEDVAKLADYCHKENNLASVLASGSFIHNGMVVAPCSMKTLAALAHGFADNLLVRAADVTLKEGRKLVLMPRETPLNAIHLENMLKLAKLGVTIMPPMPSFYNRPVTLDDLVNQTIGRVLDTLGLENNLTKRWPGVDIG</sequence>
<dbReference type="eggNOG" id="COG0163">
    <property type="taxonomic scope" value="Bacteria"/>
</dbReference>
<dbReference type="KEGG" id="dca:Desca_1933"/>
<dbReference type="InterPro" id="IPR003382">
    <property type="entry name" value="Flavoprotein"/>
</dbReference>
<comment type="similarity">
    <text evidence="6 7">Belongs to the UbiX/PAD1 family.</text>
</comment>
<organism evidence="9 10">
    <name type="scientific">Desulfotomaculum nigrificans (strain DSM 14880 / VKM B-2319 / CO-1-SRB)</name>
    <name type="common">Desulfotomaculum carboxydivorans</name>
    <dbReference type="NCBI Taxonomy" id="868595"/>
    <lineage>
        <taxon>Bacteria</taxon>
        <taxon>Bacillati</taxon>
        <taxon>Bacillota</taxon>
        <taxon>Clostridia</taxon>
        <taxon>Eubacteriales</taxon>
        <taxon>Desulfotomaculaceae</taxon>
        <taxon>Desulfotomaculum</taxon>
    </lineage>
</organism>
<dbReference type="SUPFAM" id="SSF52507">
    <property type="entry name" value="Homo-oligomeric flavin-containing Cys decarboxylases, HFCD"/>
    <property type="match status" value="1"/>
</dbReference>
<dbReference type="Gene3D" id="3.40.50.1950">
    <property type="entry name" value="Flavin prenyltransferase-like"/>
    <property type="match status" value="1"/>
</dbReference>
<dbReference type="HAMAP" id="MF_01984">
    <property type="entry name" value="ubiX_pad"/>
    <property type="match status" value="1"/>
</dbReference>
<proteinExistence type="inferred from homology"/>
<evidence type="ECO:0000256" key="4">
    <source>
        <dbReference type="ARBA" id="ARBA00022679"/>
    </source>
</evidence>
<dbReference type="STRING" id="868595.Desca_1933"/>
<dbReference type="InterPro" id="IPR004507">
    <property type="entry name" value="UbiX-like"/>
</dbReference>
<evidence type="ECO:0000256" key="7">
    <source>
        <dbReference type="HAMAP-Rule" id="MF_01984"/>
    </source>
</evidence>
<gene>
    <name evidence="7" type="primary">ubiX</name>
    <name evidence="9" type="ordered locus">Desca_1933</name>
</gene>
<evidence type="ECO:0000256" key="5">
    <source>
        <dbReference type="ARBA" id="ARBA00050612"/>
    </source>
</evidence>
<accession>F6B8T2</accession>
<name>F6B8T2_DESCC</name>
<feature type="binding site" evidence="7">
    <location>
        <begin position="91"/>
        <end position="94"/>
    </location>
    <ligand>
        <name>FMN</name>
        <dbReference type="ChEBI" id="CHEBI:58210"/>
    </ligand>
</feature>
<dbReference type="NCBIfam" id="NF004685">
    <property type="entry name" value="PRK06029.1"/>
    <property type="match status" value="1"/>
</dbReference>
<evidence type="ECO:0000259" key="8">
    <source>
        <dbReference type="Pfam" id="PF02441"/>
    </source>
</evidence>
<dbReference type="FunFam" id="3.40.50.1950:FF:000001">
    <property type="entry name" value="Flavin prenyltransferase UbiX"/>
    <property type="match status" value="1"/>
</dbReference>
<evidence type="ECO:0000256" key="6">
    <source>
        <dbReference type="ARBA" id="ARBA00060793"/>
    </source>
</evidence>
<keyword evidence="2 7" id="KW-0285">Flavoprotein</keyword>
<evidence type="ECO:0000256" key="2">
    <source>
        <dbReference type="ARBA" id="ARBA00022630"/>
    </source>
</evidence>
<keyword evidence="3 7" id="KW-0288">FMN</keyword>
<feature type="binding site" evidence="7">
    <location>
        <position position="156"/>
    </location>
    <ligand>
        <name>dimethylallyl phosphate</name>
        <dbReference type="ChEBI" id="CHEBI:88052"/>
    </ligand>
</feature>
<keyword evidence="1 7" id="KW-0637">Prenyltransferase</keyword>
<evidence type="ECO:0000313" key="10">
    <source>
        <dbReference type="Proteomes" id="UP000009226"/>
    </source>
</evidence>
<dbReference type="Proteomes" id="UP000009226">
    <property type="component" value="Chromosome"/>
</dbReference>
<protein>
    <recommendedName>
        <fullName evidence="7">Flavin prenyltransferase UbiX</fullName>
        <ecNumber evidence="7">2.5.1.129</ecNumber>
    </recommendedName>
</protein>
<dbReference type="EC" id="2.5.1.129" evidence="7"/>
<dbReference type="PANTHER" id="PTHR43374:SF1">
    <property type="entry name" value="FLAVIN PRENYLTRANSFERASE PAD1, MITOCHONDRIAL"/>
    <property type="match status" value="1"/>
</dbReference>
<feature type="binding site" evidence="7">
    <location>
        <position position="40"/>
    </location>
    <ligand>
        <name>FMN</name>
        <dbReference type="ChEBI" id="CHEBI:58210"/>
    </ligand>
</feature>
<dbReference type="AlphaFoldDB" id="F6B8T2"/>
<feature type="binding site" evidence="7">
    <location>
        <position position="126"/>
    </location>
    <ligand>
        <name>FMN</name>
        <dbReference type="ChEBI" id="CHEBI:58210"/>
    </ligand>
</feature>